<proteinExistence type="predicted"/>
<gene>
    <name evidence="2" type="ORF">LTRI10_LOCUS41398</name>
</gene>
<name>A0AAV2FUW7_9ROSI</name>
<dbReference type="Proteomes" id="UP001497516">
    <property type="component" value="Chromosome 7"/>
</dbReference>
<evidence type="ECO:0000313" key="3">
    <source>
        <dbReference type="Proteomes" id="UP001497516"/>
    </source>
</evidence>
<evidence type="ECO:0000313" key="2">
    <source>
        <dbReference type="EMBL" id="CAL1401335.1"/>
    </source>
</evidence>
<dbReference type="EMBL" id="OZ034820">
    <property type="protein sequence ID" value="CAL1401335.1"/>
    <property type="molecule type" value="Genomic_DNA"/>
</dbReference>
<feature type="region of interest" description="Disordered" evidence="1">
    <location>
        <begin position="1"/>
        <end position="26"/>
    </location>
</feature>
<keyword evidence="3" id="KW-1185">Reference proteome</keyword>
<protein>
    <submittedName>
        <fullName evidence="2">Uncharacterized protein</fullName>
    </submittedName>
</protein>
<evidence type="ECO:0000256" key="1">
    <source>
        <dbReference type="SAM" id="MobiDB-lite"/>
    </source>
</evidence>
<reference evidence="2 3" key="1">
    <citation type="submission" date="2024-04" db="EMBL/GenBank/DDBJ databases">
        <authorList>
            <person name="Fracassetti M."/>
        </authorList>
    </citation>
    <scope>NUCLEOTIDE SEQUENCE [LARGE SCALE GENOMIC DNA]</scope>
</reference>
<sequence length="90" mass="9835">MDIGEPLLSQNRTPEDGVGAAAWTGEESERKDLGFGPRFLVRGTCRRELGMRVGLGPQTLVSVSTMTGRYVGFGPQDHSQAERMSLPKEK</sequence>
<accession>A0AAV2FUW7</accession>
<dbReference type="AlphaFoldDB" id="A0AAV2FUW7"/>
<organism evidence="2 3">
    <name type="scientific">Linum trigynum</name>
    <dbReference type="NCBI Taxonomy" id="586398"/>
    <lineage>
        <taxon>Eukaryota</taxon>
        <taxon>Viridiplantae</taxon>
        <taxon>Streptophyta</taxon>
        <taxon>Embryophyta</taxon>
        <taxon>Tracheophyta</taxon>
        <taxon>Spermatophyta</taxon>
        <taxon>Magnoliopsida</taxon>
        <taxon>eudicotyledons</taxon>
        <taxon>Gunneridae</taxon>
        <taxon>Pentapetalae</taxon>
        <taxon>rosids</taxon>
        <taxon>fabids</taxon>
        <taxon>Malpighiales</taxon>
        <taxon>Linaceae</taxon>
        <taxon>Linum</taxon>
    </lineage>
</organism>